<accession>A0A178M1J8</accession>
<dbReference type="Gene3D" id="3.40.50.150">
    <property type="entry name" value="Vaccinia Virus protein VP39"/>
    <property type="match status" value="1"/>
</dbReference>
<protein>
    <submittedName>
        <fullName evidence="4">Methyltransferase</fullName>
    </submittedName>
</protein>
<reference evidence="4 5" key="1">
    <citation type="submission" date="2016-04" db="EMBL/GenBank/DDBJ databases">
        <title>Chloroflexus islandicus sp. nov., a thermophilic filamentous anoxygenic phototrophic bacterium from geyser Strokkur (Iceland).</title>
        <authorList>
            <person name="Gaisin V.A."/>
            <person name="Kalashnikov A.M."/>
            <person name="Sukhacheva M.V."/>
            <person name="Grouzdev D.S."/>
            <person name="Ivanov T.M."/>
            <person name="Kuznetsov B."/>
            <person name="Gorlenko V.M."/>
        </authorList>
    </citation>
    <scope>NUCLEOTIDE SEQUENCE [LARGE SCALE GENOMIC DNA]</scope>
    <source>
        <strain evidence="5">isl-2</strain>
    </source>
</reference>
<dbReference type="InterPro" id="IPR029063">
    <property type="entry name" value="SAM-dependent_MTases_sf"/>
</dbReference>
<dbReference type="GO" id="GO:0008757">
    <property type="term" value="F:S-adenosylmethionine-dependent methyltransferase activity"/>
    <property type="evidence" value="ECO:0007669"/>
    <property type="project" value="InterPro"/>
</dbReference>
<dbReference type="PANTHER" id="PTHR47816:SF4">
    <property type="entry name" value="RIBOSOMAL RNA SMALL SUBUNIT METHYLTRANSFERASE C"/>
    <property type="match status" value="1"/>
</dbReference>
<dbReference type="CDD" id="cd02440">
    <property type="entry name" value="AdoMet_MTases"/>
    <property type="match status" value="1"/>
</dbReference>
<proteinExistence type="predicted"/>
<gene>
    <name evidence="4" type="ORF">A6A03_04125</name>
</gene>
<name>A0A178M1J8_9CHLR</name>
<dbReference type="GO" id="GO:0032259">
    <property type="term" value="P:methylation"/>
    <property type="evidence" value="ECO:0007669"/>
    <property type="project" value="UniProtKB-KW"/>
</dbReference>
<dbReference type="EMBL" id="LWQS01000093">
    <property type="protein sequence ID" value="OAN40507.1"/>
    <property type="molecule type" value="Genomic_DNA"/>
</dbReference>
<evidence type="ECO:0000313" key="4">
    <source>
        <dbReference type="EMBL" id="OAN40507.1"/>
    </source>
</evidence>
<dbReference type="AlphaFoldDB" id="A0A178M1J8"/>
<dbReference type="PANTHER" id="PTHR47816">
    <property type="entry name" value="RIBOSOMAL RNA SMALL SUBUNIT METHYLTRANSFERASE C"/>
    <property type="match status" value="1"/>
</dbReference>
<dbReference type="OrthoDB" id="9764961at2"/>
<dbReference type="Pfam" id="PF05175">
    <property type="entry name" value="MTS"/>
    <property type="match status" value="1"/>
</dbReference>
<sequence>MSSDAVPFDPYYKKRIAYTLRGQQFAFDVGHTIFSSFQVDEGTDLLLRLIEPAQPDPQRILDLGCGCGVIGICLARRFPYADVTLVDKDLLAVRYARHNAALNATPNVRVLGSVGLSDAPPGPYDLIVSNIPAKIGDYAIEHEFVLAPLRQLRPGGEYWFVVVSGLNHLIPRLGPRHNLRLKEIKKRAGHSVYRIVAPASTTGGL</sequence>
<dbReference type="InterPro" id="IPR007848">
    <property type="entry name" value="Small_mtfrase_dom"/>
</dbReference>
<evidence type="ECO:0000256" key="1">
    <source>
        <dbReference type="ARBA" id="ARBA00022603"/>
    </source>
</evidence>
<keyword evidence="1 4" id="KW-0489">Methyltransferase</keyword>
<organism evidence="4 5">
    <name type="scientific">Chloroflexus islandicus</name>
    <dbReference type="NCBI Taxonomy" id="1707952"/>
    <lineage>
        <taxon>Bacteria</taxon>
        <taxon>Bacillati</taxon>
        <taxon>Chloroflexota</taxon>
        <taxon>Chloroflexia</taxon>
        <taxon>Chloroflexales</taxon>
        <taxon>Chloroflexineae</taxon>
        <taxon>Chloroflexaceae</taxon>
        <taxon>Chloroflexus</taxon>
    </lineage>
</organism>
<evidence type="ECO:0000256" key="2">
    <source>
        <dbReference type="ARBA" id="ARBA00022679"/>
    </source>
</evidence>
<evidence type="ECO:0000259" key="3">
    <source>
        <dbReference type="Pfam" id="PF05175"/>
    </source>
</evidence>
<evidence type="ECO:0000313" key="5">
    <source>
        <dbReference type="Proteomes" id="UP000078287"/>
    </source>
</evidence>
<comment type="caution">
    <text evidence="4">The sequence shown here is derived from an EMBL/GenBank/DDBJ whole genome shotgun (WGS) entry which is preliminary data.</text>
</comment>
<keyword evidence="2 4" id="KW-0808">Transferase</keyword>
<dbReference type="Proteomes" id="UP000078287">
    <property type="component" value="Unassembled WGS sequence"/>
</dbReference>
<dbReference type="SUPFAM" id="SSF53335">
    <property type="entry name" value="S-adenosyl-L-methionine-dependent methyltransferases"/>
    <property type="match status" value="1"/>
</dbReference>
<dbReference type="InterPro" id="IPR046977">
    <property type="entry name" value="RsmC/RlmG"/>
</dbReference>
<feature type="domain" description="Methyltransferase small" evidence="3">
    <location>
        <begin position="31"/>
        <end position="167"/>
    </location>
</feature>
<dbReference type="STRING" id="1707952.A6A03_04125"/>
<keyword evidence="5" id="KW-1185">Reference proteome</keyword>